<dbReference type="EMBL" id="MCFA01000275">
    <property type="protein sequence ID" value="ORX95545.1"/>
    <property type="molecule type" value="Genomic_DNA"/>
</dbReference>
<dbReference type="OrthoDB" id="504210at2759"/>
<sequence>MAPLSPLPPNTSPLIRTTPSWCPVIYHLSTSPSNTKTTIKLPRGSQWTSGPHFHTQSTEYLRLIRGAIFVNLETSTKILSRSTENAEEEIVVEILPYMRHEWDLLPGEDYDAVVEEWTVPQSISKPLFFWNICGILHPTTATTMKRVRELPARQKFVKRVIGDDNWMTLQLFVVFWKLDNWPVLVDICATPSELHLGQTAGVAVQHGIEYAWTVFVLMVAAIIGWMIGLEAVSEDRTPRDLWEAWKQHGVRLVEKKE</sequence>
<proteinExistence type="predicted"/>
<gene>
    <name evidence="2" type="ORF">BCR34DRAFT_498364</name>
</gene>
<keyword evidence="3" id="KW-1185">Reference proteome</keyword>
<evidence type="ECO:0000256" key="1">
    <source>
        <dbReference type="SAM" id="Phobius"/>
    </source>
</evidence>
<dbReference type="Proteomes" id="UP000193144">
    <property type="component" value="Unassembled WGS sequence"/>
</dbReference>
<accession>A0A1Y1YC85</accession>
<comment type="caution">
    <text evidence="2">The sequence shown here is derived from an EMBL/GenBank/DDBJ whole genome shotgun (WGS) entry which is preliminary data.</text>
</comment>
<keyword evidence="1" id="KW-1133">Transmembrane helix</keyword>
<feature type="transmembrane region" description="Helical" evidence="1">
    <location>
        <begin position="210"/>
        <end position="229"/>
    </location>
</feature>
<keyword evidence="1" id="KW-0812">Transmembrane</keyword>
<evidence type="ECO:0000313" key="3">
    <source>
        <dbReference type="Proteomes" id="UP000193144"/>
    </source>
</evidence>
<dbReference type="AlphaFoldDB" id="A0A1Y1YC85"/>
<name>A0A1Y1YC85_9PLEO</name>
<organism evidence="2 3">
    <name type="scientific">Clohesyomyces aquaticus</name>
    <dbReference type="NCBI Taxonomy" id="1231657"/>
    <lineage>
        <taxon>Eukaryota</taxon>
        <taxon>Fungi</taxon>
        <taxon>Dikarya</taxon>
        <taxon>Ascomycota</taxon>
        <taxon>Pezizomycotina</taxon>
        <taxon>Dothideomycetes</taxon>
        <taxon>Pleosporomycetidae</taxon>
        <taxon>Pleosporales</taxon>
        <taxon>Lindgomycetaceae</taxon>
        <taxon>Clohesyomyces</taxon>
    </lineage>
</organism>
<evidence type="ECO:0000313" key="2">
    <source>
        <dbReference type="EMBL" id="ORX95545.1"/>
    </source>
</evidence>
<reference evidence="2 3" key="1">
    <citation type="submission" date="2016-07" db="EMBL/GenBank/DDBJ databases">
        <title>Pervasive Adenine N6-methylation of Active Genes in Fungi.</title>
        <authorList>
            <consortium name="DOE Joint Genome Institute"/>
            <person name="Mondo S.J."/>
            <person name="Dannebaum R.O."/>
            <person name="Kuo R.C."/>
            <person name="Labutti K."/>
            <person name="Haridas S."/>
            <person name="Kuo A."/>
            <person name="Salamov A."/>
            <person name="Ahrendt S.R."/>
            <person name="Lipzen A."/>
            <person name="Sullivan W."/>
            <person name="Andreopoulos W.B."/>
            <person name="Clum A."/>
            <person name="Lindquist E."/>
            <person name="Daum C."/>
            <person name="Ramamoorthy G.K."/>
            <person name="Gryganskyi A."/>
            <person name="Culley D."/>
            <person name="Magnuson J.K."/>
            <person name="James T.Y."/>
            <person name="O'Malley M.A."/>
            <person name="Stajich J.E."/>
            <person name="Spatafora J.W."/>
            <person name="Visel A."/>
            <person name="Grigoriev I.V."/>
        </authorList>
    </citation>
    <scope>NUCLEOTIDE SEQUENCE [LARGE SCALE GENOMIC DNA]</scope>
    <source>
        <strain evidence="2 3">CBS 115471</strain>
    </source>
</reference>
<protein>
    <submittedName>
        <fullName evidence="2">Uncharacterized protein</fullName>
    </submittedName>
</protein>
<keyword evidence="1" id="KW-0472">Membrane</keyword>